<feature type="transmembrane region" description="Helical" evidence="5">
    <location>
        <begin position="298"/>
        <end position="319"/>
    </location>
</feature>
<dbReference type="GO" id="GO:0022857">
    <property type="term" value="F:transmembrane transporter activity"/>
    <property type="evidence" value="ECO:0007669"/>
    <property type="project" value="TreeGrafter"/>
</dbReference>
<reference evidence="6" key="3">
    <citation type="submission" date="2025-09" db="UniProtKB">
        <authorList>
            <consortium name="Ensembl"/>
        </authorList>
    </citation>
    <scope>IDENTIFICATION</scope>
</reference>
<dbReference type="PANTHER" id="PTHR23507">
    <property type="entry name" value="ZGC:174356"/>
    <property type="match status" value="1"/>
</dbReference>
<evidence type="ECO:0000313" key="7">
    <source>
        <dbReference type="Proteomes" id="UP001501920"/>
    </source>
</evidence>
<feature type="transmembrane region" description="Helical" evidence="5">
    <location>
        <begin position="79"/>
        <end position="102"/>
    </location>
</feature>
<evidence type="ECO:0000256" key="2">
    <source>
        <dbReference type="ARBA" id="ARBA00022692"/>
    </source>
</evidence>
<name>A0A3B4E498_PYGNA</name>
<sequence length="452" mass="49973">MLFGLIPMPTFRSLLPKQVRGTSYSDMAVLRTVRKHVEPVVFCAQMACSFFDTGLQMVVKQRSENVTSPSDPHEDQNAIANFYMVFTMLTDFIPILPAIILARIADRGYRKVPIIVPLVGYSLSRAILLLVIWLEWRIEVMYAAPVIYGLCGGFSSYWAGVMALVSISTSEEERSLRIMRIELVYGIAGFLGSLASGHLFQLYTVGMKHGVLLASLSVLLYIFCLLYATGILKVSQITLERRESTSSGIITHNGYDRTIIALLFVSGILYDVAVAGGVQILSIYVLKAPLEWSATEVGYGNAAGFLIFITSFLGIKFFTRFAVSDASMIMIGMVSFMTGIYFMTFVTTTAMYFLARSVMLFALIPMPTIRSLLSKQVQGTSYGITFICLQVSFTLVGVATSPIYTKIYESTLDTFPGFVFALSSIITFLSIIPISVVGCRTAKQNYERIQGN</sequence>
<dbReference type="InterPro" id="IPR036259">
    <property type="entry name" value="MFS_trans_sf"/>
</dbReference>
<keyword evidence="7" id="KW-1185">Reference proteome</keyword>
<evidence type="ECO:0000313" key="6">
    <source>
        <dbReference type="Ensembl" id="ENSPNAP00000030064.1"/>
    </source>
</evidence>
<feature type="transmembrane region" description="Helical" evidence="5">
    <location>
        <begin position="259"/>
        <end position="286"/>
    </location>
</feature>
<keyword evidence="3 5" id="KW-1133">Transmembrane helix</keyword>
<protein>
    <recommendedName>
        <fullName evidence="8">Solute carrier family 46 member 2</fullName>
    </recommendedName>
</protein>
<evidence type="ECO:0000256" key="1">
    <source>
        <dbReference type="ARBA" id="ARBA00004141"/>
    </source>
</evidence>
<accession>A0A3B4E498</accession>
<keyword evidence="4 5" id="KW-0472">Membrane</keyword>
<reference evidence="6 7" key="1">
    <citation type="submission" date="2020-10" db="EMBL/GenBank/DDBJ databases">
        <title>Pygocentrus nattereri (red-bellied piranha) genome, fPygNat1, primary haplotype.</title>
        <authorList>
            <person name="Myers G."/>
            <person name="Meyer A."/>
            <person name="Karagic N."/>
            <person name="Pippel M."/>
            <person name="Winkler S."/>
            <person name="Tracey A."/>
            <person name="Wood J."/>
            <person name="Formenti G."/>
            <person name="Howe K."/>
            <person name="Fedrigo O."/>
            <person name="Jarvis E.D."/>
        </authorList>
    </citation>
    <scope>NUCLEOTIDE SEQUENCE [LARGE SCALE GENOMIC DNA]</scope>
</reference>
<feature type="transmembrane region" description="Helical" evidence="5">
    <location>
        <begin position="212"/>
        <end position="232"/>
    </location>
</feature>
<dbReference type="SUPFAM" id="SSF103473">
    <property type="entry name" value="MFS general substrate transporter"/>
    <property type="match status" value="1"/>
</dbReference>
<dbReference type="PANTHER" id="PTHR23507:SF3">
    <property type="entry name" value="THYMIC STROMAL COTRANSPORTER HOMOLOG"/>
    <property type="match status" value="1"/>
</dbReference>
<feature type="transmembrane region" description="Helical" evidence="5">
    <location>
        <begin position="350"/>
        <end position="369"/>
    </location>
</feature>
<dbReference type="Gene3D" id="1.20.1250.20">
    <property type="entry name" value="MFS general substrate transporter like domains"/>
    <property type="match status" value="1"/>
</dbReference>
<feature type="transmembrane region" description="Helical" evidence="5">
    <location>
        <begin position="326"/>
        <end position="344"/>
    </location>
</feature>
<dbReference type="Ensembl" id="ENSPNAT00000017773.2">
    <property type="protein sequence ID" value="ENSPNAP00000030064.1"/>
    <property type="gene ID" value="ENSPNAG00000007114.2"/>
</dbReference>
<dbReference type="STRING" id="42514.ENSPNAP00000030064"/>
<dbReference type="Proteomes" id="UP001501920">
    <property type="component" value="Chromosome 18"/>
</dbReference>
<feature type="transmembrane region" description="Helical" evidence="5">
    <location>
        <begin position="114"/>
        <end position="134"/>
    </location>
</feature>
<dbReference type="OrthoDB" id="430300at2759"/>
<organism evidence="6 7">
    <name type="scientific">Pygocentrus nattereri</name>
    <name type="common">Red-bellied piranha</name>
    <dbReference type="NCBI Taxonomy" id="42514"/>
    <lineage>
        <taxon>Eukaryota</taxon>
        <taxon>Metazoa</taxon>
        <taxon>Chordata</taxon>
        <taxon>Craniata</taxon>
        <taxon>Vertebrata</taxon>
        <taxon>Euteleostomi</taxon>
        <taxon>Actinopterygii</taxon>
        <taxon>Neopterygii</taxon>
        <taxon>Teleostei</taxon>
        <taxon>Ostariophysi</taxon>
        <taxon>Characiformes</taxon>
        <taxon>Characoidei</taxon>
        <taxon>Pygocentrus</taxon>
    </lineage>
</organism>
<proteinExistence type="predicted"/>
<gene>
    <name evidence="6" type="primary">SLC46A2</name>
</gene>
<comment type="subcellular location">
    <subcellularLocation>
        <location evidence="1">Membrane</location>
        <topology evidence="1">Multi-pass membrane protein</topology>
    </subcellularLocation>
</comment>
<dbReference type="GeneTree" id="ENSGT00950000183096"/>
<dbReference type="OMA" id="AYWSGVM"/>
<feature type="transmembrane region" description="Helical" evidence="5">
    <location>
        <begin position="417"/>
        <end position="439"/>
    </location>
</feature>
<feature type="transmembrane region" description="Helical" evidence="5">
    <location>
        <begin position="146"/>
        <end position="169"/>
    </location>
</feature>
<evidence type="ECO:0008006" key="8">
    <source>
        <dbReference type="Google" id="ProtNLM"/>
    </source>
</evidence>
<reference evidence="6" key="2">
    <citation type="submission" date="2025-08" db="UniProtKB">
        <authorList>
            <consortium name="Ensembl"/>
        </authorList>
    </citation>
    <scope>IDENTIFICATION</scope>
</reference>
<feature type="transmembrane region" description="Helical" evidence="5">
    <location>
        <begin position="181"/>
        <end position="200"/>
    </location>
</feature>
<evidence type="ECO:0000256" key="4">
    <source>
        <dbReference type="ARBA" id="ARBA00023136"/>
    </source>
</evidence>
<dbReference type="GO" id="GO:0016020">
    <property type="term" value="C:membrane"/>
    <property type="evidence" value="ECO:0007669"/>
    <property type="project" value="UniProtKB-SubCell"/>
</dbReference>
<dbReference type="AlphaFoldDB" id="A0A3B4E498"/>
<keyword evidence="2 5" id="KW-0812">Transmembrane</keyword>
<evidence type="ECO:0000256" key="5">
    <source>
        <dbReference type="SAM" id="Phobius"/>
    </source>
</evidence>
<evidence type="ECO:0000256" key="3">
    <source>
        <dbReference type="ARBA" id="ARBA00022989"/>
    </source>
</evidence>
<feature type="transmembrane region" description="Helical" evidence="5">
    <location>
        <begin position="381"/>
        <end position="405"/>
    </location>
</feature>